<dbReference type="AlphaFoldDB" id="A0AAE0MNP5"/>
<feature type="domain" description="Rab-GAP TBC" evidence="3">
    <location>
        <begin position="52"/>
        <end position="239"/>
    </location>
</feature>
<comment type="caution">
    <text evidence="4">The sequence shown here is derived from an EMBL/GenBank/DDBJ whole genome shotgun (WGS) entry which is preliminary data.</text>
</comment>
<organism evidence="4 5">
    <name type="scientific">Neurospora tetraspora</name>
    <dbReference type="NCBI Taxonomy" id="94610"/>
    <lineage>
        <taxon>Eukaryota</taxon>
        <taxon>Fungi</taxon>
        <taxon>Dikarya</taxon>
        <taxon>Ascomycota</taxon>
        <taxon>Pezizomycotina</taxon>
        <taxon>Sordariomycetes</taxon>
        <taxon>Sordariomycetidae</taxon>
        <taxon>Sordariales</taxon>
        <taxon>Sordariaceae</taxon>
        <taxon>Neurospora</taxon>
    </lineage>
</organism>
<dbReference type="InterPro" id="IPR035969">
    <property type="entry name" value="Rab-GAP_TBC_sf"/>
</dbReference>
<dbReference type="PANTHER" id="PTHR20913">
    <property type="entry name" value="TBC1 DOMAIN FAMILY MEMBER 20/GTPASE"/>
    <property type="match status" value="1"/>
</dbReference>
<dbReference type="EMBL" id="JAUEPP010000008">
    <property type="protein sequence ID" value="KAK3338373.1"/>
    <property type="molecule type" value="Genomic_DNA"/>
</dbReference>
<dbReference type="GO" id="GO:0006888">
    <property type="term" value="P:endoplasmic reticulum to Golgi vesicle-mediated transport"/>
    <property type="evidence" value="ECO:0007669"/>
    <property type="project" value="TreeGrafter"/>
</dbReference>
<dbReference type="RefSeq" id="XP_062677824.1">
    <property type="nucleotide sequence ID" value="XM_062823406.1"/>
</dbReference>
<accession>A0AAE0MNP5</accession>
<dbReference type="Proteomes" id="UP001278500">
    <property type="component" value="Unassembled WGS sequence"/>
</dbReference>
<name>A0AAE0MNP5_9PEZI</name>
<dbReference type="PANTHER" id="PTHR20913:SF7">
    <property type="entry name" value="RE60063P"/>
    <property type="match status" value="1"/>
</dbReference>
<dbReference type="GO" id="GO:0005789">
    <property type="term" value="C:endoplasmic reticulum membrane"/>
    <property type="evidence" value="ECO:0007669"/>
    <property type="project" value="TreeGrafter"/>
</dbReference>
<keyword evidence="2" id="KW-1133">Transmembrane helix</keyword>
<dbReference type="InterPro" id="IPR045913">
    <property type="entry name" value="TBC20/Gyp8-like"/>
</dbReference>
<reference evidence="4" key="1">
    <citation type="journal article" date="2023" name="Mol. Phylogenet. Evol.">
        <title>Genome-scale phylogeny and comparative genomics of the fungal order Sordariales.</title>
        <authorList>
            <person name="Hensen N."/>
            <person name="Bonometti L."/>
            <person name="Westerberg I."/>
            <person name="Brannstrom I.O."/>
            <person name="Guillou S."/>
            <person name="Cros-Aarteil S."/>
            <person name="Calhoun S."/>
            <person name="Haridas S."/>
            <person name="Kuo A."/>
            <person name="Mondo S."/>
            <person name="Pangilinan J."/>
            <person name="Riley R."/>
            <person name="LaButti K."/>
            <person name="Andreopoulos B."/>
            <person name="Lipzen A."/>
            <person name="Chen C."/>
            <person name="Yan M."/>
            <person name="Daum C."/>
            <person name="Ng V."/>
            <person name="Clum A."/>
            <person name="Steindorff A."/>
            <person name="Ohm R.A."/>
            <person name="Martin F."/>
            <person name="Silar P."/>
            <person name="Natvig D.O."/>
            <person name="Lalanne C."/>
            <person name="Gautier V."/>
            <person name="Ament-Velasquez S.L."/>
            <person name="Kruys A."/>
            <person name="Hutchinson M.I."/>
            <person name="Powell A.J."/>
            <person name="Barry K."/>
            <person name="Miller A.N."/>
            <person name="Grigoriev I.V."/>
            <person name="Debuchy R."/>
            <person name="Gladieux P."/>
            <person name="Hiltunen Thoren M."/>
            <person name="Johannesson H."/>
        </authorList>
    </citation>
    <scope>NUCLEOTIDE SEQUENCE</scope>
    <source>
        <strain evidence="4">CBS 560.94</strain>
    </source>
</reference>
<keyword evidence="5" id="KW-1185">Reference proteome</keyword>
<dbReference type="PROSITE" id="PS50086">
    <property type="entry name" value="TBC_RABGAP"/>
    <property type="match status" value="1"/>
</dbReference>
<dbReference type="SMART" id="SM00164">
    <property type="entry name" value="TBC"/>
    <property type="match status" value="1"/>
</dbReference>
<evidence type="ECO:0000256" key="2">
    <source>
        <dbReference type="SAM" id="Phobius"/>
    </source>
</evidence>
<gene>
    <name evidence="4" type="ORF">B0H65DRAFT_320843</name>
</gene>
<reference evidence="4" key="2">
    <citation type="submission" date="2023-06" db="EMBL/GenBank/DDBJ databases">
        <authorList>
            <consortium name="Lawrence Berkeley National Laboratory"/>
            <person name="Haridas S."/>
            <person name="Hensen N."/>
            <person name="Bonometti L."/>
            <person name="Westerberg I."/>
            <person name="Brannstrom I.O."/>
            <person name="Guillou S."/>
            <person name="Cros-Aarteil S."/>
            <person name="Calhoun S."/>
            <person name="Kuo A."/>
            <person name="Mondo S."/>
            <person name="Pangilinan J."/>
            <person name="Riley R."/>
            <person name="Labutti K."/>
            <person name="Andreopoulos B."/>
            <person name="Lipzen A."/>
            <person name="Chen C."/>
            <person name="Yanf M."/>
            <person name="Daum C."/>
            <person name="Ng V."/>
            <person name="Clum A."/>
            <person name="Steindorff A."/>
            <person name="Ohm R."/>
            <person name="Martin F."/>
            <person name="Silar P."/>
            <person name="Natvig D."/>
            <person name="Lalanne C."/>
            <person name="Gautier V."/>
            <person name="Ament-Velasquez S.L."/>
            <person name="Kruys A."/>
            <person name="Hutchinson M.I."/>
            <person name="Powell A.J."/>
            <person name="Barry K."/>
            <person name="Miller A.N."/>
            <person name="Grigoriev I.V."/>
            <person name="Debuchy R."/>
            <person name="Gladieux P."/>
            <person name="Thoren M.H."/>
            <person name="Johannesson H."/>
        </authorList>
    </citation>
    <scope>NUCLEOTIDE SEQUENCE</scope>
    <source>
        <strain evidence="4">CBS 560.94</strain>
    </source>
</reference>
<keyword evidence="2" id="KW-0812">Transmembrane</keyword>
<dbReference type="InterPro" id="IPR000195">
    <property type="entry name" value="Rab-GAP-TBC_dom"/>
</dbReference>
<dbReference type="GO" id="GO:0005096">
    <property type="term" value="F:GTPase activator activity"/>
    <property type="evidence" value="ECO:0007669"/>
    <property type="project" value="UniProtKB-KW"/>
</dbReference>
<evidence type="ECO:0000313" key="4">
    <source>
        <dbReference type="EMBL" id="KAK3338373.1"/>
    </source>
</evidence>
<keyword evidence="2" id="KW-0472">Membrane</keyword>
<dbReference type="GeneID" id="87860560"/>
<evidence type="ECO:0000256" key="1">
    <source>
        <dbReference type="ARBA" id="ARBA00022468"/>
    </source>
</evidence>
<evidence type="ECO:0000313" key="5">
    <source>
        <dbReference type="Proteomes" id="UP001278500"/>
    </source>
</evidence>
<protein>
    <submittedName>
        <fullName evidence="4">Rab-GTPase-TBC domain-containing protein</fullName>
    </submittedName>
</protein>
<dbReference type="Pfam" id="PF00566">
    <property type="entry name" value="RabGAP-TBC"/>
    <property type="match status" value="1"/>
</dbReference>
<dbReference type="Gene3D" id="1.10.472.80">
    <property type="entry name" value="Ypt/Rab-GAP domain of gyp1p, domain 3"/>
    <property type="match status" value="1"/>
</dbReference>
<sequence length="405" mass="46438">MSQMDSSSESGDSLQEKIIDPFHAEKEEAILKACKQRDLAKLRALAESQGGFLNDEIRQQAWPVLLGLPPKCSYEDDSSSWQDLPPHKDEDQVQLDVDRAFTYYPDHETESARTLQKSHLSSLILSVLRRHPYLHYFQGYHDICQVLLLVLPPSLRSPALARLSALRIRDFMLPNLQAAIAQLRLIPDILRVSDPKLWRHLSGITEPFFALSGTLTMYAHDITTLGEITRLFDVLLAREPVFSVYMFAAIVRSRREELFDTPEDEPEMLHSILSKLPKPLDLEGLIGDTVALFEAYPPEKLPSWRWGISGCSVLKTARDETGKGKGEVASRQTMEDGKRFFERQVRELMWMERRQKARKWMWKNRRPVRTLGLAVLVGIIAILLRRVPGGPMAWVMAVVNRWWLS</sequence>
<keyword evidence="1" id="KW-0343">GTPase activation</keyword>
<dbReference type="Gene3D" id="1.10.8.1310">
    <property type="match status" value="1"/>
</dbReference>
<dbReference type="FunFam" id="1.10.472.80:FF:000060">
    <property type="entry name" value="TBC domain protein, putative"/>
    <property type="match status" value="1"/>
</dbReference>
<feature type="transmembrane region" description="Helical" evidence="2">
    <location>
        <begin position="368"/>
        <end position="387"/>
    </location>
</feature>
<proteinExistence type="predicted"/>
<evidence type="ECO:0000259" key="3">
    <source>
        <dbReference type="PROSITE" id="PS50086"/>
    </source>
</evidence>
<dbReference type="FunFam" id="1.10.8.1310:FF:000001">
    <property type="entry name" value="TBC1 domain family, member 20"/>
    <property type="match status" value="1"/>
</dbReference>
<dbReference type="SUPFAM" id="SSF47923">
    <property type="entry name" value="Ypt/Rab-GAP domain of gyp1p"/>
    <property type="match status" value="2"/>
</dbReference>